<keyword evidence="2" id="KW-1185">Reference proteome</keyword>
<proteinExistence type="predicted"/>
<comment type="caution">
    <text evidence="1">The sequence shown here is derived from an EMBL/GenBank/DDBJ whole genome shotgun (WGS) entry which is preliminary data.</text>
</comment>
<evidence type="ECO:0000313" key="1">
    <source>
        <dbReference type="EMBL" id="KAJ9120433.1"/>
    </source>
</evidence>
<accession>A0ACC2X9G3</accession>
<dbReference type="Proteomes" id="UP001234202">
    <property type="component" value="Unassembled WGS sequence"/>
</dbReference>
<evidence type="ECO:0000313" key="2">
    <source>
        <dbReference type="Proteomes" id="UP001234202"/>
    </source>
</evidence>
<name>A0ACC2X9G3_9TREE</name>
<sequence length="386" mass="41211">MEESATNIDFLTATIVDLQNHLTRGTITSVELCRAYSARIEANNRKGLELRAVMETAPVDDVSQIARSLDQMRCKGILMGKLHGIPVLVKDNIGTQPKLGMKTTAGSYALLNSIPDGDATVVAKLRAAGAIILGKTTMCEFGHYRTSAVSNPCHGWSSRGGQGLSAYVAGGCPDANPGGSSSGSAIAVSAGWAPATLGTDTIGSLMAPAGRAAGYTIRSTVGLVSRYGVIPASRHLDTVGPITKSAHDTALLLECMSGYDPKDPATIAAQAHTPLEYTKFSKMPYATFTGKRLGVPRTGVFDAEIWGNTDWRDAKVKPALDTAIQKMKALGAFICDPADLPSYKEWKTRMRLDQWVVIRHCLKEGLAGYLSGMQRTDVHTLRDIIE</sequence>
<protein>
    <submittedName>
        <fullName evidence="1">Uncharacterized protein</fullName>
    </submittedName>
</protein>
<gene>
    <name evidence="1" type="ORF">QFC24_005105</name>
</gene>
<reference evidence="1" key="1">
    <citation type="submission" date="2023-04" db="EMBL/GenBank/DDBJ databases">
        <title>Draft Genome sequencing of Naganishia species isolated from polar environments using Oxford Nanopore Technology.</title>
        <authorList>
            <person name="Leo P."/>
            <person name="Venkateswaran K."/>
        </authorList>
    </citation>
    <scope>NUCLEOTIDE SEQUENCE</scope>
    <source>
        <strain evidence="1">DBVPG 5303</strain>
    </source>
</reference>
<organism evidence="1 2">
    <name type="scientific">Naganishia onofrii</name>
    <dbReference type="NCBI Taxonomy" id="1851511"/>
    <lineage>
        <taxon>Eukaryota</taxon>
        <taxon>Fungi</taxon>
        <taxon>Dikarya</taxon>
        <taxon>Basidiomycota</taxon>
        <taxon>Agaricomycotina</taxon>
        <taxon>Tremellomycetes</taxon>
        <taxon>Filobasidiales</taxon>
        <taxon>Filobasidiaceae</taxon>
        <taxon>Naganishia</taxon>
    </lineage>
</organism>
<dbReference type="EMBL" id="JASBWV010000020">
    <property type="protein sequence ID" value="KAJ9120433.1"/>
    <property type="molecule type" value="Genomic_DNA"/>
</dbReference>